<dbReference type="AlphaFoldDB" id="A0A6B0GGG3"/>
<sequence>MSGVPLHYVDVQAFCYATEDEVRVERALRTFLPEEYPIERAENVGFHGDPIVVLSARVENADDVRHVLTRLEELPDLDGVLDELDTRVTEDCELYLYLDKQAALSGGVDLGAGLSVRGKVEAYPAKKEAAIENVRAAFEDH</sequence>
<dbReference type="PANTHER" id="PTHR38816">
    <property type="entry name" value="EXOSOME SUBUNIT, DUF54 FAMILY-RELATED"/>
    <property type="match status" value="1"/>
</dbReference>
<dbReference type="Proteomes" id="UP000451471">
    <property type="component" value="Unassembled WGS sequence"/>
</dbReference>
<dbReference type="InterPro" id="IPR022803">
    <property type="entry name" value="Ribosomal_uL5_dom_sf"/>
</dbReference>
<keyword evidence="2" id="KW-1185">Reference proteome</keyword>
<dbReference type="EMBL" id="WSZK01000012">
    <property type="protein sequence ID" value="MWG33912.1"/>
    <property type="molecule type" value="Genomic_DNA"/>
</dbReference>
<dbReference type="InterPro" id="IPR002739">
    <property type="entry name" value="PAB1135-like"/>
</dbReference>
<comment type="caution">
    <text evidence="1">The sequence shown here is derived from an EMBL/GenBank/DDBJ whole genome shotgun (WGS) entry which is preliminary data.</text>
</comment>
<accession>A0A6B0GGG3</accession>
<organism evidence="1 2">
    <name type="scientific">Halomarina oriensis</name>
    <dbReference type="NCBI Taxonomy" id="671145"/>
    <lineage>
        <taxon>Archaea</taxon>
        <taxon>Methanobacteriati</taxon>
        <taxon>Methanobacteriota</taxon>
        <taxon>Stenosarchaea group</taxon>
        <taxon>Halobacteria</taxon>
        <taxon>Halobacteriales</taxon>
        <taxon>Natronomonadaceae</taxon>
        <taxon>Halomarina</taxon>
    </lineage>
</organism>
<evidence type="ECO:0000313" key="2">
    <source>
        <dbReference type="Proteomes" id="UP000451471"/>
    </source>
</evidence>
<proteinExistence type="predicted"/>
<dbReference type="PANTHER" id="PTHR38816:SF1">
    <property type="entry name" value="EXOSOME SUBUNIT"/>
    <property type="match status" value="1"/>
</dbReference>
<dbReference type="NCBIfam" id="NF011141">
    <property type="entry name" value="PRK14555.1-1"/>
    <property type="match status" value="1"/>
</dbReference>
<name>A0A6B0GGG3_9EURY</name>
<dbReference type="RefSeq" id="WP_158203634.1">
    <property type="nucleotide sequence ID" value="NZ_WSZK01000012.1"/>
</dbReference>
<gene>
    <name evidence="1" type="ORF">GQS65_05285</name>
</gene>
<evidence type="ECO:0000313" key="1">
    <source>
        <dbReference type="EMBL" id="MWG33912.1"/>
    </source>
</evidence>
<dbReference type="OrthoDB" id="10874at2157"/>
<dbReference type="SUPFAM" id="SSF55282">
    <property type="entry name" value="RL5-like"/>
    <property type="match status" value="1"/>
</dbReference>
<dbReference type="Gene3D" id="3.30.1440.10">
    <property type="match status" value="1"/>
</dbReference>
<dbReference type="Pfam" id="PF01877">
    <property type="entry name" value="RNA_binding"/>
    <property type="match status" value="1"/>
</dbReference>
<protein>
    <submittedName>
        <fullName evidence="1">RNA-binding protein</fullName>
    </submittedName>
</protein>
<reference evidence="1 2" key="1">
    <citation type="submission" date="2019-12" db="EMBL/GenBank/DDBJ databases">
        <title>Halocatena pleomorpha gen. nov. sp. nov., an extremely halophilic archaeon of family Halobacteriaceae isolated from saltpan soil.</title>
        <authorList>
            <person name="Pal Y."/>
            <person name="Verma A."/>
            <person name="Krishnamurthi S."/>
            <person name="Kumar P."/>
        </authorList>
    </citation>
    <scope>NUCLEOTIDE SEQUENCE [LARGE SCALE GENOMIC DNA]</scope>
    <source>
        <strain evidence="1 2">JCM 16495</strain>
    </source>
</reference>